<dbReference type="SUPFAM" id="SSF52540">
    <property type="entry name" value="P-loop containing nucleoside triphosphate hydrolases"/>
    <property type="match status" value="1"/>
</dbReference>
<reference evidence="11 12" key="1">
    <citation type="journal article" date="2016" name="Nat. Commun.">
        <title>Thousands of microbial genomes shed light on interconnected biogeochemical processes in an aquifer system.</title>
        <authorList>
            <person name="Anantharaman K."/>
            <person name="Brown C.T."/>
            <person name="Hug L.A."/>
            <person name="Sharon I."/>
            <person name="Castelle C.J."/>
            <person name="Probst A.J."/>
            <person name="Thomas B.C."/>
            <person name="Singh A."/>
            <person name="Wilkins M.J."/>
            <person name="Karaoz U."/>
            <person name="Brodie E.L."/>
            <person name="Williams K.H."/>
            <person name="Hubbard S.S."/>
            <person name="Banfield J.F."/>
        </authorList>
    </citation>
    <scope>NUCLEOTIDE SEQUENCE [LARGE SCALE GENOMIC DNA]</scope>
</reference>
<dbReference type="PANTHER" id="PTHR42698:SF1">
    <property type="entry name" value="GTPASE ERA, MITOCHONDRIAL"/>
    <property type="match status" value="1"/>
</dbReference>
<protein>
    <recommendedName>
        <fullName evidence="2 6">GTPase Era</fullName>
    </recommendedName>
</protein>
<evidence type="ECO:0000259" key="10">
    <source>
        <dbReference type="PROSITE" id="PS51713"/>
    </source>
</evidence>
<keyword evidence="5 6" id="KW-0342">GTP-binding</keyword>
<feature type="domain" description="Era-type G" evidence="10">
    <location>
        <begin position="14"/>
        <end position="183"/>
    </location>
</feature>
<dbReference type="Gene3D" id="3.30.300.20">
    <property type="match status" value="1"/>
</dbReference>
<gene>
    <name evidence="6" type="primary">era</name>
    <name evidence="11" type="ORF">A2261_02835</name>
</gene>
<keyword evidence="4 6" id="KW-0694">RNA-binding</keyword>
<feature type="region of interest" description="G1" evidence="7">
    <location>
        <begin position="22"/>
        <end position="29"/>
    </location>
</feature>
<comment type="subcellular location">
    <subcellularLocation>
        <location evidence="6">Cytoplasm</location>
    </subcellularLocation>
    <subcellularLocation>
        <location evidence="6">Cell membrane</location>
        <topology evidence="6">Peripheral membrane protein</topology>
    </subcellularLocation>
</comment>
<evidence type="ECO:0000313" key="11">
    <source>
        <dbReference type="EMBL" id="OGH84539.1"/>
    </source>
</evidence>
<dbReference type="NCBIfam" id="NF000908">
    <property type="entry name" value="PRK00089.1"/>
    <property type="match status" value="1"/>
</dbReference>
<dbReference type="GO" id="GO:0000028">
    <property type="term" value="P:ribosomal small subunit assembly"/>
    <property type="evidence" value="ECO:0007669"/>
    <property type="project" value="TreeGrafter"/>
</dbReference>
<dbReference type="InterPro" id="IPR027417">
    <property type="entry name" value="P-loop_NTPase"/>
</dbReference>
<dbReference type="PANTHER" id="PTHR42698">
    <property type="entry name" value="GTPASE ERA"/>
    <property type="match status" value="1"/>
</dbReference>
<dbReference type="CDD" id="cd22534">
    <property type="entry name" value="KH-II_Era"/>
    <property type="match status" value="1"/>
</dbReference>
<accession>A0A1F6NL01</accession>
<feature type="region of interest" description="G4" evidence="7">
    <location>
        <begin position="132"/>
        <end position="135"/>
    </location>
</feature>
<dbReference type="PRINTS" id="PR00326">
    <property type="entry name" value="GTP1OBG"/>
</dbReference>
<evidence type="ECO:0000256" key="3">
    <source>
        <dbReference type="ARBA" id="ARBA00022741"/>
    </source>
</evidence>
<dbReference type="InterPro" id="IPR005225">
    <property type="entry name" value="Small_GTP-bd"/>
</dbReference>
<dbReference type="Pfam" id="PF01926">
    <property type="entry name" value="MMR_HSR1"/>
    <property type="match status" value="1"/>
</dbReference>
<feature type="domain" description="KH type-2" evidence="9">
    <location>
        <begin position="214"/>
        <end position="290"/>
    </location>
</feature>
<keyword evidence="6" id="KW-0472">Membrane</keyword>
<dbReference type="PROSITE" id="PS51713">
    <property type="entry name" value="G_ERA"/>
    <property type="match status" value="1"/>
</dbReference>
<keyword evidence="6" id="KW-0690">Ribosome biogenesis</keyword>
<feature type="region of interest" description="G2" evidence="7">
    <location>
        <begin position="48"/>
        <end position="52"/>
    </location>
</feature>
<evidence type="ECO:0000256" key="7">
    <source>
        <dbReference type="PROSITE-ProRule" id="PRU01050"/>
    </source>
</evidence>
<sequence length="296" mass="33253">MIENPENQPNTGLKCGFVTLVGRSNVGKSTLLNTLVGTKLAIVSDKPQTTRHIIHGVLNTAEGQAIFVDTPGIFKAKSGPLTGKLTEKAHEAVKEIDAIIYVVDPTKALGGEERYVMSILRKLEVPKILVINKCELSGREKIYLEEYKALADEIEFSGVYELSALRNRHVEPLRQRVFELLPIGEPVYPPEQLTNVDNKFWVAEIIREKIFLALRKEVPYTTNVEVESIDEQPNIFNIYATVYTSDSRYKKMIVGAGGRAIKEIGIAARKEFEAALGKKVFLKLEVETDKHWMEKI</sequence>
<dbReference type="Proteomes" id="UP000177803">
    <property type="component" value="Unassembled WGS sequence"/>
</dbReference>
<keyword evidence="6" id="KW-0963">Cytoplasm</keyword>
<dbReference type="EMBL" id="MFQR01000015">
    <property type="protein sequence ID" value="OGH84539.1"/>
    <property type="molecule type" value="Genomic_DNA"/>
</dbReference>
<evidence type="ECO:0000256" key="1">
    <source>
        <dbReference type="ARBA" id="ARBA00007921"/>
    </source>
</evidence>
<comment type="function">
    <text evidence="6">An essential GTPase that binds both GDP and GTP, with rapid nucleotide exchange. Plays a role in 16S rRNA processing and 30S ribosomal subunit biogenesis and possibly also in cell cycle regulation and energy metabolism.</text>
</comment>
<dbReference type="GO" id="GO:0043024">
    <property type="term" value="F:ribosomal small subunit binding"/>
    <property type="evidence" value="ECO:0007669"/>
    <property type="project" value="TreeGrafter"/>
</dbReference>
<dbReference type="InterPro" id="IPR005662">
    <property type="entry name" value="GTPase_Era-like"/>
</dbReference>
<feature type="region of interest" description="G5" evidence="7">
    <location>
        <begin position="162"/>
        <end position="164"/>
    </location>
</feature>
<comment type="caution">
    <text evidence="6">Lacks conserved residue(s) required for the propagation of feature annotation.</text>
</comment>
<dbReference type="AlphaFoldDB" id="A0A1F6NL01"/>
<organism evidence="11 12">
    <name type="scientific">Candidatus Magasanikbacteria bacterium RIFOXYA2_FULL_44_8</name>
    <dbReference type="NCBI Taxonomy" id="1798696"/>
    <lineage>
        <taxon>Bacteria</taxon>
        <taxon>Candidatus Magasanikiibacteriota</taxon>
    </lineage>
</organism>
<dbReference type="InterPro" id="IPR004044">
    <property type="entry name" value="KH_dom_type_2"/>
</dbReference>
<dbReference type="InterPro" id="IPR030388">
    <property type="entry name" value="G_ERA_dom"/>
</dbReference>
<dbReference type="GO" id="GO:0005829">
    <property type="term" value="C:cytosol"/>
    <property type="evidence" value="ECO:0007669"/>
    <property type="project" value="TreeGrafter"/>
</dbReference>
<dbReference type="NCBIfam" id="TIGR00231">
    <property type="entry name" value="small_GTP"/>
    <property type="match status" value="1"/>
</dbReference>
<dbReference type="Gene3D" id="3.40.50.300">
    <property type="entry name" value="P-loop containing nucleotide triphosphate hydrolases"/>
    <property type="match status" value="1"/>
</dbReference>
<dbReference type="InterPro" id="IPR006073">
    <property type="entry name" value="GTP-bd"/>
</dbReference>
<dbReference type="SUPFAM" id="SSF54814">
    <property type="entry name" value="Prokaryotic type KH domain (KH-domain type II)"/>
    <property type="match status" value="1"/>
</dbReference>
<dbReference type="InterPro" id="IPR015946">
    <property type="entry name" value="KH_dom-like_a/b"/>
</dbReference>
<comment type="subunit">
    <text evidence="6">Monomer.</text>
</comment>
<keyword evidence="3 6" id="KW-0547">Nucleotide-binding</keyword>
<feature type="region of interest" description="G3" evidence="7">
    <location>
        <begin position="69"/>
        <end position="72"/>
    </location>
</feature>
<dbReference type="Pfam" id="PF07650">
    <property type="entry name" value="KH_2"/>
    <property type="match status" value="1"/>
</dbReference>
<dbReference type="InterPro" id="IPR009019">
    <property type="entry name" value="KH_sf_prok-type"/>
</dbReference>
<evidence type="ECO:0000256" key="2">
    <source>
        <dbReference type="ARBA" id="ARBA00020484"/>
    </source>
</evidence>
<evidence type="ECO:0000313" key="12">
    <source>
        <dbReference type="Proteomes" id="UP000177803"/>
    </source>
</evidence>
<evidence type="ECO:0000256" key="4">
    <source>
        <dbReference type="ARBA" id="ARBA00022884"/>
    </source>
</evidence>
<dbReference type="GO" id="GO:0005886">
    <property type="term" value="C:plasma membrane"/>
    <property type="evidence" value="ECO:0007669"/>
    <property type="project" value="UniProtKB-SubCell"/>
</dbReference>
<dbReference type="GO" id="GO:0003924">
    <property type="term" value="F:GTPase activity"/>
    <property type="evidence" value="ECO:0007669"/>
    <property type="project" value="UniProtKB-UniRule"/>
</dbReference>
<name>A0A1F6NL01_9BACT</name>
<dbReference type="GO" id="GO:0070181">
    <property type="term" value="F:small ribosomal subunit rRNA binding"/>
    <property type="evidence" value="ECO:0007669"/>
    <property type="project" value="UniProtKB-UniRule"/>
</dbReference>
<feature type="binding site" evidence="6">
    <location>
        <begin position="69"/>
        <end position="73"/>
    </location>
    <ligand>
        <name>GTP</name>
        <dbReference type="ChEBI" id="CHEBI:37565"/>
    </ligand>
</feature>
<comment type="caution">
    <text evidence="11">The sequence shown here is derived from an EMBL/GenBank/DDBJ whole genome shotgun (WGS) entry which is preliminary data.</text>
</comment>
<proteinExistence type="inferred from homology"/>
<evidence type="ECO:0000256" key="8">
    <source>
        <dbReference type="RuleBase" id="RU003761"/>
    </source>
</evidence>
<comment type="similarity">
    <text evidence="1 6 7 8">Belongs to the TRAFAC class TrmE-Era-EngA-EngB-Septin-like GTPase superfamily. Era GTPase family.</text>
</comment>
<dbReference type="NCBIfam" id="TIGR00436">
    <property type="entry name" value="era"/>
    <property type="match status" value="1"/>
</dbReference>
<evidence type="ECO:0000256" key="6">
    <source>
        <dbReference type="HAMAP-Rule" id="MF_00367"/>
    </source>
</evidence>
<feature type="binding site" evidence="6">
    <location>
        <begin position="132"/>
        <end position="135"/>
    </location>
    <ligand>
        <name>GTP</name>
        <dbReference type="ChEBI" id="CHEBI:37565"/>
    </ligand>
</feature>
<evidence type="ECO:0000256" key="5">
    <source>
        <dbReference type="ARBA" id="ARBA00023134"/>
    </source>
</evidence>
<dbReference type="CDD" id="cd04163">
    <property type="entry name" value="Era"/>
    <property type="match status" value="1"/>
</dbReference>
<dbReference type="GO" id="GO:0005525">
    <property type="term" value="F:GTP binding"/>
    <property type="evidence" value="ECO:0007669"/>
    <property type="project" value="UniProtKB-UniRule"/>
</dbReference>
<evidence type="ECO:0000259" key="9">
    <source>
        <dbReference type="PROSITE" id="PS50823"/>
    </source>
</evidence>
<dbReference type="HAMAP" id="MF_00367">
    <property type="entry name" value="GTPase_Era"/>
    <property type="match status" value="1"/>
</dbReference>
<dbReference type="PROSITE" id="PS50823">
    <property type="entry name" value="KH_TYPE_2"/>
    <property type="match status" value="1"/>
</dbReference>
<keyword evidence="6" id="KW-0699">rRNA-binding</keyword>
<keyword evidence="6" id="KW-1003">Cell membrane</keyword>